<accession>A0A095SPV1</accession>
<sequence>MQLLGLLRRELRTECREWVADGDISAEQGNRILARYGTSLEDSGDGSLAYKVLVGIALLFVGMALLLLVSANWEDIPRAVRMLGLVGTTLALNGVGVYQHLKREAGLGWLFVGSISYGASIMLIAQIYHLGEHYPDGLFYWALGIAPMAVLVRSRVLALLMLAVAMLWLLNEGKFSPPWQMLLFIGAALGVARQARSAGLNVVTVAVTVSWLNILLAWFYGYPWRPDFDTGHFTMNMGLLALLFMVGHRLAPSEDAHIRRTATLLSLWSLRGYLIFLVPFTFADAFEAYLRELQGFADAGLWLGLAAAVPAGWLAIRDSAAHPLSRGLVMGLPLLLVLFHGMQWEAIAIPMTIMVNLLALVSAIVLIQQGLEKGFSQYFYSGVGLLLLLAMIRYVDLVGDYVGGAVMFLIAAAILYSAARYWRDRQPGAGEKADE</sequence>
<evidence type="ECO:0000313" key="4">
    <source>
        <dbReference type="Proteomes" id="UP000029444"/>
    </source>
</evidence>
<feature type="transmembrane region" description="Helical" evidence="1">
    <location>
        <begin position="140"/>
        <end position="169"/>
    </location>
</feature>
<dbReference type="InterPro" id="IPR018677">
    <property type="entry name" value="DUF2157"/>
</dbReference>
<dbReference type="Proteomes" id="UP000029444">
    <property type="component" value="Unassembled WGS sequence"/>
</dbReference>
<feature type="transmembrane region" description="Helical" evidence="1">
    <location>
        <begin position="347"/>
        <end position="366"/>
    </location>
</feature>
<dbReference type="AlphaFoldDB" id="A0A095SPV1"/>
<dbReference type="STRING" id="1177154.Y5S_00348"/>
<evidence type="ECO:0000313" key="3">
    <source>
        <dbReference type="EMBL" id="KGD66681.1"/>
    </source>
</evidence>
<dbReference type="OrthoDB" id="7353197at2"/>
<feature type="transmembrane region" description="Helical" evidence="1">
    <location>
        <begin position="263"/>
        <end position="283"/>
    </location>
</feature>
<name>A0A095SPV1_9GAMM</name>
<proteinExistence type="predicted"/>
<feature type="domain" description="DUF2157" evidence="2">
    <location>
        <begin position="17"/>
        <end position="157"/>
    </location>
</feature>
<comment type="caution">
    <text evidence="3">The sequence shown here is derived from an EMBL/GenBank/DDBJ whole genome shotgun (WGS) entry which is preliminary data.</text>
</comment>
<dbReference type="PATRIC" id="fig|1177154.3.peg.352"/>
<dbReference type="EMBL" id="ARXV01000001">
    <property type="protein sequence ID" value="KGD66681.1"/>
    <property type="molecule type" value="Genomic_DNA"/>
</dbReference>
<feature type="transmembrane region" description="Helical" evidence="1">
    <location>
        <begin position="107"/>
        <end position="128"/>
    </location>
</feature>
<feature type="transmembrane region" description="Helical" evidence="1">
    <location>
        <begin position="48"/>
        <end position="70"/>
    </location>
</feature>
<feature type="transmembrane region" description="Helical" evidence="1">
    <location>
        <begin position="295"/>
        <end position="316"/>
    </location>
</feature>
<gene>
    <name evidence="3" type="ORF">Y5S_00348</name>
</gene>
<feature type="transmembrane region" description="Helical" evidence="1">
    <location>
        <begin position="401"/>
        <end position="419"/>
    </location>
</feature>
<feature type="transmembrane region" description="Helical" evidence="1">
    <location>
        <begin position="233"/>
        <end position="251"/>
    </location>
</feature>
<feature type="transmembrane region" description="Helical" evidence="1">
    <location>
        <begin position="199"/>
        <end position="221"/>
    </location>
</feature>
<keyword evidence="1" id="KW-0812">Transmembrane</keyword>
<reference evidence="3 4" key="1">
    <citation type="submission" date="2012-09" db="EMBL/GenBank/DDBJ databases">
        <title>Genome Sequence of alkane-degrading Bacterium Alcanivorax sp. 19-m-6.</title>
        <authorList>
            <person name="Lai Q."/>
            <person name="Shao Z."/>
        </authorList>
    </citation>
    <scope>NUCLEOTIDE SEQUENCE [LARGE SCALE GENOMIC DNA]</scope>
    <source>
        <strain evidence="3 4">19-m-6</strain>
    </source>
</reference>
<keyword evidence="4" id="KW-1185">Reference proteome</keyword>
<feature type="transmembrane region" description="Helical" evidence="1">
    <location>
        <begin position="82"/>
        <end position="101"/>
    </location>
</feature>
<feature type="transmembrane region" description="Helical" evidence="1">
    <location>
        <begin position="378"/>
        <end position="395"/>
    </location>
</feature>
<keyword evidence="1" id="KW-1133">Transmembrane helix</keyword>
<dbReference type="Pfam" id="PF09925">
    <property type="entry name" value="DUF2157"/>
    <property type="match status" value="1"/>
</dbReference>
<protein>
    <recommendedName>
        <fullName evidence="2">DUF2157 domain-containing protein</fullName>
    </recommendedName>
</protein>
<keyword evidence="1" id="KW-0472">Membrane</keyword>
<dbReference type="RefSeq" id="WP_035229785.1">
    <property type="nucleotide sequence ID" value="NZ_ARXV01000001.1"/>
</dbReference>
<dbReference type="eggNOG" id="COG4872">
    <property type="taxonomic scope" value="Bacteria"/>
</dbReference>
<evidence type="ECO:0000256" key="1">
    <source>
        <dbReference type="SAM" id="Phobius"/>
    </source>
</evidence>
<organism evidence="3 4">
    <name type="scientific">Alcanivorax nanhaiticus</name>
    <dbReference type="NCBI Taxonomy" id="1177154"/>
    <lineage>
        <taxon>Bacteria</taxon>
        <taxon>Pseudomonadati</taxon>
        <taxon>Pseudomonadota</taxon>
        <taxon>Gammaproteobacteria</taxon>
        <taxon>Oceanospirillales</taxon>
        <taxon>Alcanivoracaceae</taxon>
        <taxon>Alcanivorax</taxon>
    </lineage>
</organism>
<evidence type="ECO:0000259" key="2">
    <source>
        <dbReference type="Pfam" id="PF09925"/>
    </source>
</evidence>
<feature type="transmembrane region" description="Helical" evidence="1">
    <location>
        <begin position="323"/>
        <end position="341"/>
    </location>
</feature>